<dbReference type="EMBL" id="SJPY01000003">
    <property type="protein sequence ID" value="TWU42972.1"/>
    <property type="molecule type" value="Genomic_DNA"/>
</dbReference>
<name>A0A5C6E226_9BACT</name>
<evidence type="ECO:0000256" key="5">
    <source>
        <dbReference type="SAM" id="SignalP"/>
    </source>
</evidence>
<proteinExistence type="predicted"/>
<organism evidence="6 7">
    <name type="scientific">Novipirellula aureliae</name>
    <dbReference type="NCBI Taxonomy" id="2527966"/>
    <lineage>
        <taxon>Bacteria</taxon>
        <taxon>Pseudomonadati</taxon>
        <taxon>Planctomycetota</taxon>
        <taxon>Planctomycetia</taxon>
        <taxon>Pirellulales</taxon>
        <taxon>Pirellulaceae</taxon>
        <taxon>Novipirellula</taxon>
    </lineage>
</organism>
<dbReference type="PANTHER" id="PTHR32347:SF14">
    <property type="entry name" value="EFFLUX SYSTEM COMPONENT YKNX-RELATED"/>
    <property type="match status" value="1"/>
</dbReference>
<comment type="subcellular location">
    <subcellularLocation>
        <location evidence="1">Cell envelope</location>
    </subcellularLocation>
</comment>
<keyword evidence="5" id="KW-0732">Signal</keyword>
<feature type="coiled-coil region" evidence="3">
    <location>
        <begin position="135"/>
        <end position="202"/>
    </location>
</feature>
<dbReference type="OrthoDB" id="243506at2"/>
<dbReference type="Gene3D" id="2.40.30.170">
    <property type="match status" value="1"/>
</dbReference>
<feature type="region of interest" description="Disordered" evidence="4">
    <location>
        <begin position="35"/>
        <end position="54"/>
    </location>
</feature>
<dbReference type="PANTHER" id="PTHR32347">
    <property type="entry name" value="EFFLUX SYSTEM COMPONENT YKNX-RELATED"/>
    <property type="match status" value="1"/>
</dbReference>
<gene>
    <name evidence="6" type="ORF">Q31b_20060</name>
</gene>
<reference evidence="6 7" key="1">
    <citation type="submission" date="2019-02" db="EMBL/GenBank/DDBJ databases">
        <title>Deep-cultivation of Planctomycetes and their phenomic and genomic characterization uncovers novel biology.</title>
        <authorList>
            <person name="Wiegand S."/>
            <person name="Jogler M."/>
            <person name="Boedeker C."/>
            <person name="Pinto D."/>
            <person name="Vollmers J."/>
            <person name="Rivas-Marin E."/>
            <person name="Kohn T."/>
            <person name="Peeters S.H."/>
            <person name="Heuer A."/>
            <person name="Rast P."/>
            <person name="Oberbeckmann S."/>
            <person name="Bunk B."/>
            <person name="Jeske O."/>
            <person name="Meyerdierks A."/>
            <person name="Storesund J.E."/>
            <person name="Kallscheuer N."/>
            <person name="Luecker S."/>
            <person name="Lage O.M."/>
            <person name="Pohl T."/>
            <person name="Merkel B.J."/>
            <person name="Hornburger P."/>
            <person name="Mueller R.-W."/>
            <person name="Bruemmer F."/>
            <person name="Labrenz M."/>
            <person name="Spormann A.M."/>
            <person name="Op Den Camp H."/>
            <person name="Overmann J."/>
            <person name="Amann R."/>
            <person name="Jetten M.S.M."/>
            <person name="Mascher T."/>
            <person name="Medema M.H."/>
            <person name="Devos D.P."/>
            <person name="Kaster A.-K."/>
            <person name="Ovreas L."/>
            <person name="Rohde M."/>
            <person name="Galperin M.Y."/>
            <person name="Jogler C."/>
        </authorList>
    </citation>
    <scope>NUCLEOTIDE SEQUENCE [LARGE SCALE GENOMIC DNA]</scope>
    <source>
        <strain evidence="6 7">Q31b</strain>
    </source>
</reference>
<feature type="signal peptide" evidence="5">
    <location>
        <begin position="1"/>
        <end position="27"/>
    </location>
</feature>
<evidence type="ECO:0000256" key="2">
    <source>
        <dbReference type="ARBA" id="ARBA00023054"/>
    </source>
</evidence>
<dbReference type="GO" id="GO:0030313">
    <property type="term" value="C:cell envelope"/>
    <property type="evidence" value="ECO:0007669"/>
    <property type="project" value="UniProtKB-SubCell"/>
</dbReference>
<keyword evidence="7" id="KW-1185">Reference proteome</keyword>
<sequence precursor="true">MRNHLYCLPTLSLLAALFAAPSTTLYAAETNINESTKKDSKSETPVDKKEKEAEKTELNGVFEAVRSQTVSPASEQITSWTIERIVPHGTRVREGQNIVWFETEDIDKRLSDAKVALSLSRIAFEKAEFDYEQFLETQKIERARTKRTLAQAEQDYDNFVRVDRDRQVLSAEFSLKSAQAYLENAEEELEQLTQMYEEDDLTEESEEIVLKRAKQAVESAQFRYDGAKIQTQRAIKQSIPRSEANQKTSLSLAQINYKKAMQAYDSDKKKRTIERQKQRDQFEKEKENLEKLQAERRASVLKAPIDGIVLYGELTRGQLGSKPSNLEAGAKVSQDQVVATIVDPDKLRVRVDLEQKHLHLVQKGKACQITATGFPNFKAVGKVKSVANIPYASGKFDCVITFKQSEDETDSEMPKIMPTMNCVLAFETEQ</sequence>
<dbReference type="RefSeq" id="WP_146599480.1">
    <property type="nucleotide sequence ID" value="NZ_SJPY01000003.1"/>
</dbReference>
<keyword evidence="2 3" id="KW-0175">Coiled coil</keyword>
<evidence type="ECO:0000256" key="1">
    <source>
        <dbReference type="ARBA" id="ARBA00004196"/>
    </source>
</evidence>
<evidence type="ECO:0000256" key="4">
    <source>
        <dbReference type="SAM" id="MobiDB-lite"/>
    </source>
</evidence>
<feature type="region of interest" description="Disordered" evidence="4">
    <location>
        <begin position="266"/>
        <end position="287"/>
    </location>
</feature>
<evidence type="ECO:0000256" key="3">
    <source>
        <dbReference type="SAM" id="Coils"/>
    </source>
</evidence>
<evidence type="ECO:0000313" key="7">
    <source>
        <dbReference type="Proteomes" id="UP000315471"/>
    </source>
</evidence>
<feature type="chain" id="PRO_5022762047" evidence="5">
    <location>
        <begin position="28"/>
        <end position="430"/>
    </location>
</feature>
<protein>
    <submittedName>
        <fullName evidence="6">HlyD family secretion protein</fullName>
    </submittedName>
</protein>
<accession>A0A5C6E226</accession>
<evidence type="ECO:0000313" key="6">
    <source>
        <dbReference type="EMBL" id="TWU42972.1"/>
    </source>
</evidence>
<dbReference type="InterPro" id="IPR050465">
    <property type="entry name" value="UPF0194_transport"/>
</dbReference>
<dbReference type="Proteomes" id="UP000315471">
    <property type="component" value="Unassembled WGS sequence"/>
</dbReference>
<dbReference type="AlphaFoldDB" id="A0A5C6E226"/>
<comment type="caution">
    <text evidence="6">The sequence shown here is derived from an EMBL/GenBank/DDBJ whole genome shotgun (WGS) entry which is preliminary data.</text>
</comment>